<accession>A0A0E9T4Q2</accession>
<proteinExistence type="predicted"/>
<sequence>MKQLLVRHQRHFTVLEHGLPLFPGADGVGAAHHRALGGDPQVFPVPRLQGYPGVRELDGGKTAPEDRGLHHLCEVRLQ</sequence>
<reference evidence="1" key="1">
    <citation type="submission" date="2014-11" db="EMBL/GenBank/DDBJ databases">
        <authorList>
            <person name="Amaro Gonzalez C."/>
        </authorList>
    </citation>
    <scope>NUCLEOTIDE SEQUENCE</scope>
</reference>
<evidence type="ECO:0000313" key="1">
    <source>
        <dbReference type="EMBL" id="JAH48402.1"/>
    </source>
</evidence>
<dbReference type="AlphaFoldDB" id="A0A0E9T4Q2"/>
<protein>
    <submittedName>
        <fullName evidence="1">Uncharacterized protein</fullName>
    </submittedName>
</protein>
<organism evidence="1">
    <name type="scientific">Anguilla anguilla</name>
    <name type="common">European freshwater eel</name>
    <name type="synonym">Muraena anguilla</name>
    <dbReference type="NCBI Taxonomy" id="7936"/>
    <lineage>
        <taxon>Eukaryota</taxon>
        <taxon>Metazoa</taxon>
        <taxon>Chordata</taxon>
        <taxon>Craniata</taxon>
        <taxon>Vertebrata</taxon>
        <taxon>Euteleostomi</taxon>
        <taxon>Actinopterygii</taxon>
        <taxon>Neopterygii</taxon>
        <taxon>Teleostei</taxon>
        <taxon>Anguilliformes</taxon>
        <taxon>Anguillidae</taxon>
        <taxon>Anguilla</taxon>
    </lineage>
</organism>
<name>A0A0E9T4Q2_ANGAN</name>
<reference evidence="1" key="2">
    <citation type="journal article" date="2015" name="Fish Shellfish Immunol.">
        <title>Early steps in the European eel (Anguilla anguilla)-Vibrio vulnificus interaction in the gills: Role of the RtxA13 toxin.</title>
        <authorList>
            <person name="Callol A."/>
            <person name="Pajuelo D."/>
            <person name="Ebbesson L."/>
            <person name="Teles M."/>
            <person name="MacKenzie S."/>
            <person name="Amaro C."/>
        </authorList>
    </citation>
    <scope>NUCLEOTIDE SEQUENCE</scope>
</reference>
<dbReference type="EMBL" id="GBXM01060175">
    <property type="protein sequence ID" value="JAH48402.1"/>
    <property type="molecule type" value="Transcribed_RNA"/>
</dbReference>